<dbReference type="Gene3D" id="3.40.50.1820">
    <property type="entry name" value="alpha/beta hydrolase"/>
    <property type="match status" value="1"/>
</dbReference>
<reference evidence="9 10" key="1">
    <citation type="submission" date="2024-03" db="EMBL/GenBank/DDBJ databases">
        <title>Adaptation during the transition from Ophiocordyceps entomopathogen to insect associate is accompanied by gene loss and intensified selection.</title>
        <authorList>
            <person name="Ward C.M."/>
            <person name="Onetto C.A."/>
            <person name="Borneman A.R."/>
        </authorList>
    </citation>
    <scope>NUCLEOTIDE SEQUENCE [LARGE SCALE GENOMIC DNA]</scope>
    <source>
        <strain evidence="9">AWRI1</strain>
        <tissue evidence="9">Single Adult Female</tissue>
    </source>
</reference>
<organism evidence="9 10">
    <name type="scientific">Parthenolecanium corni</name>
    <dbReference type="NCBI Taxonomy" id="536013"/>
    <lineage>
        <taxon>Eukaryota</taxon>
        <taxon>Metazoa</taxon>
        <taxon>Ecdysozoa</taxon>
        <taxon>Arthropoda</taxon>
        <taxon>Hexapoda</taxon>
        <taxon>Insecta</taxon>
        <taxon>Pterygota</taxon>
        <taxon>Neoptera</taxon>
        <taxon>Paraneoptera</taxon>
        <taxon>Hemiptera</taxon>
        <taxon>Sternorrhyncha</taxon>
        <taxon>Coccoidea</taxon>
        <taxon>Coccidae</taxon>
        <taxon>Parthenolecanium</taxon>
    </lineage>
</organism>
<evidence type="ECO:0000256" key="2">
    <source>
        <dbReference type="ARBA" id="ARBA00022801"/>
    </source>
</evidence>
<evidence type="ECO:0000313" key="9">
    <source>
        <dbReference type="EMBL" id="KAK7602654.1"/>
    </source>
</evidence>
<dbReference type="PANTHER" id="PTHR10272">
    <property type="entry name" value="PLATELET-ACTIVATING FACTOR ACETYLHYDROLASE"/>
    <property type="match status" value="1"/>
</dbReference>
<dbReference type="GO" id="GO:0016042">
    <property type="term" value="P:lipid catabolic process"/>
    <property type="evidence" value="ECO:0007669"/>
    <property type="project" value="UniProtKB-KW"/>
</dbReference>
<proteinExistence type="predicted"/>
<dbReference type="PIRSF" id="PIRSF018169">
    <property type="entry name" value="PAF_acetylhydrolase"/>
    <property type="match status" value="1"/>
</dbReference>
<dbReference type="EMBL" id="JBBCAQ010000007">
    <property type="protein sequence ID" value="KAK7602654.1"/>
    <property type="molecule type" value="Genomic_DNA"/>
</dbReference>
<evidence type="ECO:0000313" key="10">
    <source>
        <dbReference type="Proteomes" id="UP001367676"/>
    </source>
</evidence>
<dbReference type="InterPro" id="IPR016715">
    <property type="entry name" value="PAF_acetylhydro_eukaryote"/>
</dbReference>
<keyword evidence="8" id="KW-0812">Transmembrane</keyword>
<dbReference type="PANTHER" id="PTHR10272:SF0">
    <property type="entry name" value="PLATELET-ACTIVATING FACTOR ACETYLHYDROLASE"/>
    <property type="match status" value="1"/>
</dbReference>
<dbReference type="SUPFAM" id="SSF53474">
    <property type="entry name" value="alpha/beta-Hydrolases"/>
    <property type="match status" value="1"/>
</dbReference>
<keyword evidence="8" id="KW-0472">Membrane</keyword>
<keyword evidence="10" id="KW-1185">Reference proteome</keyword>
<dbReference type="InterPro" id="IPR029058">
    <property type="entry name" value="AB_hydrolase_fold"/>
</dbReference>
<evidence type="ECO:0000256" key="7">
    <source>
        <dbReference type="SAM" id="Coils"/>
    </source>
</evidence>
<evidence type="ECO:0000256" key="3">
    <source>
        <dbReference type="ARBA" id="ARBA00022963"/>
    </source>
</evidence>
<evidence type="ECO:0000256" key="5">
    <source>
        <dbReference type="PIRNR" id="PIRNR018169"/>
    </source>
</evidence>
<comment type="catalytic activity">
    <reaction evidence="5">
        <text>a 1-O-alkyl-2-acetyl-sn-glycero-3-phosphocholine + H2O = a 1-O-alkyl-sn-glycero-3-phosphocholine + acetate + H(+)</text>
        <dbReference type="Rhea" id="RHEA:17777"/>
        <dbReference type="ChEBI" id="CHEBI:15377"/>
        <dbReference type="ChEBI" id="CHEBI:15378"/>
        <dbReference type="ChEBI" id="CHEBI:30089"/>
        <dbReference type="ChEBI" id="CHEBI:30909"/>
        <dbReference type="ChEBI" id="CHEBI:36707"/>
        <dbReference type="EC" id="3.1.1.47"/>
    </reaction>
</comment>
<dbReference type="Pfam" id="PF03403">
    <property type="entry name" value="PAF-AH_p_II"/>
    <property type="match status" value="1"/>
</dbReference>
<feature type="active site" description="Charge relay system" evidence="6">
    <location>
        <position position="261"/>
    </location>
</feature>
<feature type="active site" description="Charge relay system" evidence="6">
    <location>
        <position position="314"/>
    </location>
</feature>
<dbReference type="EC" id="3.1.1.47" evidence="1 5"/>
<comment type="caution">
    <text evidence="9">The sequence shown here is derived from an EMBL/GenBank/DDBJ whole genome shotgun (WGS) entry which is preliminary data.</text>
</comment>
<keyword evidence="8" id="KW-1133">Transmembrane helix</keyword>
<evidence type="ECO:0000256" key="1">
    <source>
        <dbReference type="ARBA" id="ARBA00013201"/>
    </source>
</evidence>
<dbReference type="Proteomes" id="UP001367676">
    <property type="component" value="Unassembled WGS sequence"/>
</dbReference>
<keyword evidence="3 5" id="KW-0442">Lipid degradation</keyword>
<accession>A0AAN9U067</accession>
<feature type="transmembrane region" description="Helical" evidence="8">
    <location>
        <begin position="70"/>
        <end position="93"/>
    </location>
</feature>
<name>A0AAN9U067_9HEMI</name>
<keyword evidence="7" id="KW-0175">Coiled coil</keyword>
<keyword evidence="2 5" id="KW-0378">Hydrolase</keyword>
<evidence type="ECO:0000256" key="4">
    <source>
        <dbReference type="ARBA" id="ARBA00023098"/>
    </source>
</evidence>
<feature type="active site" description="Nucleophile" evidence="6">
    <location>
        <position position="238"/>
    </location>
</feature>
<gene>
    <name evidence="9" type="ORF">V9T40_006628</name>
</gene>
<feature type="coiled-coil region" evidence="7">
    <location>
        <begin position="178"/>
        <end position="205"/>
    </location>
</feature>
<protein>
    <recommendedName>
        <fullName evidence="1 5">1-alkyl-2-acetylglycerophosphocholine esterase</fullName>
        <ecNumber evidence="1 5">3.1.1.47</ecNumber>
    </recommendedName>
</protein>
<sequence>MFHWWRKKTGTLPFPEGPYVTGCVEIMNDYSKDSLFVRLLYPTDVHPTDLQKHSKRWVPWVIHEKYMEAFAALLTLWLFILKLILFLVGKIYIPTLWEEPVTTEKKKLPVVVFSHGYGATRFLCSTVCNELASRGFLVAALEHKDLSASITYYYKSENDRDEDNKSYLMHIPFDIDVKEHYSTRNKQLKKRVDECKRLIDFLDDINNGNGRNILKSNFDLDSLRGRLDLSEPIIMGHSFGGATAMYALATEPRFKLGVILDGWMFPLKQEQIEIHKPMLFVNTHTFHLEANIKLMKNFTNLPQNELYTMRNTTHESSTDTPQVFGYWLNLFMKKLDSRIALKIQNYLILQFLQKHTGLEIEEDLVKNYLKLRENDLTNDYILFAKKALRKFTLF</sequence>
<evidence type="ECO:0000256" key="6">
    <source>
        <dbReference type="PIRSR" id="PIRSR018169-1"/>
    </source>
</evidence>
<dbReference type="GO" id="GO:0003847">
    <property type="term" value="F:1-alkyl-2-acetylglycerophosphocholine esterase activity"/>
    <property type="evidence" value="ECO:0007669"/>
    <property type="project" value="UniProtKB-UniRule"/>
</dbReference>
<evidence type="ECO:0000256" key="8">
    <source>
        <dbReference type="SAM" id="Phobius"/>
    </source>
</evidence>
<dbReference type="AlphaFoldDB" id="A0AAN9U067"/>
<keyword evidence="4 5" id="KW-0443">Lipid metabolism</keyword>